<organism evidence="2 3">
    <name type="scientific">Thalassotalea marina</name>
    <dbReference type="NCBI Taxonomy" id="1673741"/>
    <lineage>
        <taxon>Bacteria</taxon>
        <taxon>Pseudomonadati</taxon>
        <taxon>Pseudomonadota</taxon>
        <taxon>Gammaproteobacteria</taxon>
        <taxon>Alteromonadales</taxon>
        <taxon>Colwelliaceae</taxon>
        <taxon>Thalassotalea</taxon>
    </lineage>
</organism>
<evidence type="ECO:0000313" key="3">
    <source>
        <dbReference type="Proteomes" id="UP000623842"/>
    </source>
</evidence>
<dbReference type="Pfam" id="PF20243">
    <property type="entry name" value="MbnP"/>
    <property type="match status" value="1"/>
</dbReference>
<accession>A0A919EGH5</accession>
<dbReference type="EMBL" id="BNCK01000001">
    <property type="protein sequence ID" value="GHF79901.1"/>
    <property type="molecule type" value="Genomic_DNA"/>
</dbReference>
<dbReference type="InterPro" id="IPR023977">
    <property type="entry name" value="MbnP-like"/>
</dbReference>
<dbReference type="AlphaFoldDB" id="A0A919EGH5"/>
<reference evidence="2" key="1">
    <citation type="journal article" date="2014" name="Int. J. Syst. Evol. Microbiol.">
        <title>Complete genome sequence of Corynebacterium casei LMG S-19264T (=DSM 44701T), isolated from a smear-ripened cheese.</title>
        <authorList>
            <consortium name="US DOE Joint Genome Institute (JGI-PGF)"/>
            <person name="Walter F."/>
            <person name="Albersmeier A."/>
            <person name="Kalinowski J."/>
            <person name="Ruckert C."/>
        </authorList>
    </citation>
    <scope>NUCLEOTIDE SEQUENCE</scope>
    <source>
        <strain evidence="2">KCTC 42731</strain>
    </source>
</reference>
<name>A0A919EGH5_9GAMM</name>
<gene>
    <name evidence="2" type="ORF">GCM10017161_03890</name>
</gene>
<keyword evidence="3" id="KW-1185">Reference proteome</keyword>
<proteinExistence type="predicted"/>
<dbReference type="NCBIfam" id="TIGR04052">
    <property type="entry name" value="MbnP_like_WxW"/>
    <property type="match status" value="1"/>
</dbReference>
<dbReference type="Proteomes" id="UP000623842">
    <property type="component" value="Unassembled WGS sequence"/>
</dbReference>
<sequence length="253" mass="28368">MNNQLVYTTLALVLGIGLVAGCSKSPQQHLDFKVSFGDAPLSCDSLIVDQQTSWQLSQFYLYLSHIEVKGQDQKWRQVSLADNKYQSQQVAMLGTECGGQEPAHWQLKFAENADINQATAIRFSLGVPFELNHQNPLTQASPLNVSNMFWVWQTGHKFVRFELENQDQQWVFHLGSTGCSSASALRSPSAACKYPNLYTVTLPLETTDKVKKVNLDIAPWFAEVKIAEQTSCQSAQDNQYCQQIFNNLAKSVL</sequence>
<reference evidence="2" key="2">
    <citation type="submission" date="2020-09" db="EMBL/GenBank/DDBJ databases">
        <authorList>
            <person name="Sun Q."/>
            <person name="Kim S."/>
        </authorList>
    </citation>
    <scope>NUCLEOTIDE SEQUENCE</scope>
    <source>
        <strain evidence="2">KCTC 42731</strain>
    </source>
</reference>
<dbReference type="InterPro" id="IPR046863">
    <property type="entry name" value="MbnP-like_dom"/>
</dbReference>
<feature type="domain" description="Copper-binding protein MbnP-like" evidence="1">
    <location>
        <begin position="29"/>
        <end position="233"/>
    </location>
</feature>
<evidence type="ECO:0000313" key="2">
    <source>
        <dbReference type="EMBL" id="GHF79901.1"/>
    </source>
</evidence>
<protein>
    <recommendedName>
        <fullName evidence="1">Copper-binding protein MbnP-like domain-containing protein</fullName>
    </recommendedName>
</protein>
<comment type="caution">
    <text evidence="2">The sequence shown here is derived from an EMBL/GenBank/DDBJ whole genome shotgun (WGS) entry which is preliminary data.</text>
</comment>
<evidence type="ECO:0000259" key="1">
    <source>
        <dbReference type="Pfam" id="PF20243"/>
    </source>
</evidence>
<dbReference type="RefSeq" id="WP_189767026.1">
    <property type="nucleotide sequence ID" value="NZ_BNCK01000001.1"/>
</dbReference>